<evidence type="ECO:0000259" key="8">
    <source>
        <dbReference type="PROSITE" id="PS50928"/>
    </source>
</evidence>
<dbReference type="CDD" id="cd06261">
    <property type="entry name" value="TM_PBP2"/>
    <property type="match status" value="1"/>
</dbReference>
<sequence>MTGASLNSRNRRRFASAGRLLLPTVWAITLAVPFFYLVVISLRTRHEFAVDPLGLTATPAWANYAEAWNRGDFLSAFVNNVIVSVVTVLGVVVVGSLAGYAIARWRGRGGNVIYVFFVFGLIVPFQLGIPMLYRIWAQIGLVDTLAGVIIIHIATSLPFAIFLYAGFLLTVPHELEESARVDGASEARTFVSIVFPLLRPATATVVIISSISVWNDLLVALFFLQSAEKQTLGKATIGLMNTFNSDVPVVFAAAVITVLPIIVLFISLQRFFISGLTQGALRG</sequence>
<accession>A0AAW8ESE1</accession>
<evidence type="ECO:0000256" key="2">
    <source>
        <dbReference type="ARBA" id="ARBA00022448"/>
    </source>
</evidence>
<feature type="transmembrane region" description="Helical" evidence="7">
    <location>
        <begin position="190"/>
        <end position="214"/>
    </location>
</feature>
<dbReference type="SUPFAM" id="SSF161098">
    <property type="entry name" value="MetI-like"/>
    <property type="match status" value="1"/>
</dbReference>
<dbReference type="PANTHER" id="PTHR43744">
    <property type="entry name" value="ABC TRANSPORTER PERMEASE PROTEIN MG189-RELATED-RELATED"/>
    <property type="match status" value="1"/>
</dbReference>
<comment type="similarity">
    <text evidence="7">Belongs to the binding-protein-dependent transport system permease family.</text>
</comment>
<feature type="transmembrane region" description="Helical" evidence="7">
    <location>
        <begin position="20"/>
        <end position="42"/>
    </location>
</feature>
<evidence type="ECO:0000313" key="9">
    <source>
        <dbReference type="EMBL" id="MDQ0646221.1"/>
    </source>
</evidence>
<dbReference type="InterPro" id="IPR000515">
    <property type="entry name" value="MetI-like"/>
</dbReference>
<dbReference type="GO" id="GO:0055085">
    <property type="term" value="P:transmembrane transport"/>
    <property type="evidence" value="ECO:0007669"/>
    <property type="project" value="InterPro"/>
</dbReference>
<evidence type="ECO:0000256" key="6">
    <source>
        <dbReference type="ARBA" id="ARBA00023136"/>
    </source>
</evidence>
<evidence type="ECO:0000256" key="1">
    <source>
        <dbReference type="ARBA" id="ARBA00004651"/>
    </source>
</evidence>
<gene>
    <name evidence="9" type="ORF">QFZ53_000417</name>
</gene>
<organism evidence="9 10">
    <name type="scientific">Microbacterium natoriense</name>
    <dbReference type="NCBI Taxonomy" id="284570"/>
    <lineage>
        <taxon>Bacteria</taxon>
        <taxon>Bacillati</taxon>
        <taxon>Actinomycetota</taxon>
        <taxon>Actinomycetes</taxon>
        <taxon>Micrococcales</taxon>
        <taxon>Microbacteriaceae</taxon>
        <taxon>Microbacterium</taxon>
    </lineage>
</organism>
<keyword evidence="3" id="KW-1003">Cell membrane</keyword>
<feature type="transmembrane region" description="Helical" evidence="7">
    <location>
        <begin position="145"/>
        <end position="169"/>
    </location>
</feature>
<dbReference type="Gene3D" id="1.10.3720.10">
    <property type="entry name" value="MetI-like"/>
    <property type="match status" value="1"/>
</dbReference>
<dbReference type="RefSeq" id="WP_307293000.1">
    <property type="nucleotide sequence ID" value="NZ_JAUSXV010000001.1"/>
</dbReference>
<keyword evidence="2 7" id="KW-0813">Transport</keyword>
<keyword evidence="5 7" id="KW-1133">Transmembrane helix</keyword>
<feature type="domain" description="ABC transmembrane type-1" evidence="8">
    <location>
        <begin position="77"/>
        <end position="268"/>
    </location>
</feature>
<feature type="transmembrane region" description="Helical" evidence="7">
    <location>
        <begin position="112"/>
        <end position="133"/>
    </location>
</feature>
<dbReference type="GO" id="GO:0005886">
    <property type="term" value="C:plasma membrane"/>
    <property type="evidence" value="ECO:0007669"/>
    <property type="project" value="UniProtKB-SubCell"/>
</dbReference>
<evidence type="ECO:0000256" key="5">
    <source>
        <dbReference type="ARBA" id="ARBA00022989"/>
    </source>
</evidence>
<dbReference type="InterPro" id="IPR035906">
    <property type="entry name" value="MetI-like_sf"/>
</dbReference>
<proteinExistence type="inferred from homology"/>
<dbReference type="EMBL" id="JAUSXV010000001">
    <property type="protein sequence ID" value="MDQ0646221.1"/>
    <property type="molecule type" value="Genomic_DNA"/>
</dbReference>
<evidence type="ECO:0000313" key="10">
    <source>
        <dbReference type="Proteomes" id="UP001244427"/>
    </source>
</evidence>
<evidence type="ECO:0000256" key="7">
    <source>
        <dbReference type="RuleBase" id="RU363032"/>
    </source>
</evidence>
<feature type="transmembrane region" description="Helical" evidence="7">
    <location>
        <begin position="249"/>
        <end position="268"/>
    </location>
</feature>
<comment type="caution">
    <text evidence="9">The sequence shown here is derived from an EMBL/GenBank/DDBJ whole genome shotgun (WGS) entry which is preliminary data.</text>
</comment>
<name>A0AAW8ESE1_9MICO</name>
<comment type="subcellular location">
    <subcellularLocation>
        <location evidence="1 7">Cell membrane</location>
        <topology evidence="1 7">Multi-pass membrane protein</topology>
    </subcellularLocation>
</comment>
<dbReference type="AlphaFoldDB" id="A0AAW8ESE1"/>
<dbReference type="PANTHER" id="PTHR43744:SF8">
    <property type="entry name" value="SN-GLYCEROL-3-PHOSPHATE TRANSPORT SYSTEM PERMEASE PROTEIN UGPE"/>
    <property type="match status" value="1"/>
</dbReference>
<dbReference type="Pfam" id="PF00528">
    <property type="entry name" value="BPD_transp_1"/>
    <property type="match status" value="1"/>
</dbReference>
<keyword evidence="4 7" id="KW-0812">Transmembrane</keyword>
<reference evidence="9 10" key="1">
    <citation type="submission" date="2023-07" db="EMBL/GenBank/DDBJ databases">
        <title>Comparative genomics of wheat-associated soil bacteria to identify genetic determinants of phenazine resistance.</title>
        <authorList>
            <person name="Mouncey N."/>
        </authorList>
    </citation>
    <scope>NUCLEOTIDE SEQUENCE [LARGE SCALE GENOMIC DNA]</scope>
    <source>
        <strain evidence="9 10">W4I9-1</strain>
    </source>
</reference>
<keyword evidence="6 7" id="KW-0472">Membrane</keyword>
<keyword evidence="10" id="KW-1185">Reference proteome</keyword>
<protein>
    <submittedName>
        <fullName evidence="9">Raffinose/stachyose/melibiose transport system permease protein</fullName>
    </submittedName>
</protein>
<dbReference type="Proteomes" id="UP001244427">
    <property type="component" value="Unassembled WGS sequence"/>
</dbReference>
<feature type="transmembrane region" description="Helical" evidence="7">
    <location>
        <begin position="77"/>
        <end position="100"/>
    </location>
</feature>
<evidence type="ECO:0000256" key="3">
    <source>
        <dbReference type="ARBA" id="ARBA00022475"/>
    </source>
</evidence>
<dbReference type="PROSITE" id="PS50928">
    <property type="entry name" value="ABC_TM1"/>
    <property type="match status" value="1"/>
</dbReference>
<evidence type="ECO:0000256" key="4">
    <source>
        <dbReference type="ARBA" id="ARBA00022692"/>
    </source>
</evidence>